<evidence type="ECO:0008006" key="4">
    <source>
        <dbReference type="Google" id="ProtNLM"/>
    </source>
</evidence>
<reference evidence="2 3" key="1">
    <citation type="submission" date="2020-08" db="EMBL/GenBank/DDBJ databases">
        <title>Genomic Encyclopedia of Type Strains, Phase IV (KMG-IV): sequencing the most valuable type-strain genomes for metagenomic binning, comparative biology and taxonomic classification.</title>
        <authorList>
            <person name="Goeker M."/>
        </authorList>
    </citation>
    <scope>NUCLEOTIDE SEQUENCE [LARGE SCALE GENOMIC DNA]</scope>
    <source>
        <strain evidence="2 3">DSM 26575</strain>
    </source>
</reference>
<sequence>MWFLIKSSVWLGLLFVALSFFNGERPANSGAGSTLQISDAFVAATGAYDYLSGLCGEKPEVCAKGAETMAALGQRARTGALVAFELLDDKFGGGKTDATAATPSVGLAPSAAQSAVAGQQLRDNPTVALNQPMPYRPPVDDGEDGPTAQVATDRVTTGAIPLPTPRPAI</sequence>
<organism evidence="2 3">
    <name type="scientific">Rhizobium metallidurans</name>
    <dbReference type="NCBI Taxonomy" id="1265931"/>
    <lineage>
        <taxon>Bacteria</taxon>
        <taxon>Pseudomonadati</taxon>
        <taxon>Pseudomonadota</taxon>
        <taxon>Alphaproteobacteria</taxon>
        <taxon>Hyphomicrobiales</taxon>
        <taxon>Rhizobiaceae</taxon>
        <taxon>Rhizobium/Agrobacterium group</taxon>
        <taxon>Rhizobium</taxon>
    </lineage>
</organism>
<evidence type="ECO:0000313" key="2">
    <source>
        <dbReference type="EMBL" id="MBB3965597.1"/>
    </source>
</evidence>
<protein>
    <recommendedName>
        <fullName evidence="4">DUF5330 domain-containing protein</fullName>
    </recommendedName>
</protein>
<accession>A0A7W6CQZ9</accession>
<keyword evidence="3" id="KW-1185">Reference proteome</keyword>
<feature type="region of interest" description="Disordered" evidence="1">
    <location>
        <begin position="132"/>
        <end position="169"/>
    </location>
</feature>
<dbReference type="RefSeq" id="WP_183901139.1">
    <property type="nucleotide sequence ID" value="NZ_JACIDW010000010.1"/>
</dbReference>
<dbReference type="Pfam" id="PF17264">
    <property type="entry name" value="DUF5330"/>
    <property type="match status" value="1"/>
</dbReference>
<proteinExistence type="predicted"/>
<dbReference type="AlphaFoldDB" id="A0A7W6CQZ9"/>
<dbReference type="EMBL" id="JACIDW010000010">
    <property type="protein sequence ID" value="MBB3965597.1"/>
    <property type="molecule type" value="Genomic_DNA"/>
</dbReference>
<name>A0A7W6CQZ9_9HYPH</name>
<gene>
    <name evidence="2" type="ORF">GGQ67_003270</name>
</gene>
<evidence type="ECO:0000256" key="1">
    <source>
        <dbReference type="SAM" id="MobiDB-lite"/>
    </source>
</evidence>
<dbReference type="InterPro" id="IPR035220">
    <property type="entry name" value="DUF5330"/>
</dbReference>
<dbReference type="Proteomes" id="UP000582090">
    <property type="component" value="Unassembled WGS sequence"/>
</dbReference>
<comment type="caution">
    <text evidence="2">The sequence shown here is derived from an EMBL/GenBank/DDBJ whole genome shotgun (WGS) entry which is preliminary data.</text>
</comment>
<evidence type="ECO:0000313" key="3">
    <source>
        <dbReference type="Proteomes" id="UP000582090"/>
    </source>
</evidence>